<dbReference type="EMBL" id="JACHHY010000020">
    <property type="protein sequence ID" value="MBB5019755.1"/>
    <property type="molecule type" value="Genomic_DNA"/>
</dbReference>
<accession>A0A840MQQ1</accession>
<organism evidence="1 2">
    <name type="scientific">Chitinivorax tropicus</name>
    <dbReference type="NCBI Taxonomy" id="714531"/>
    <lineage>
        <taxon>Bacteria</taxon>
        <taxon>Pseudomonadati</taxon>
        <taxon>Pseudomonadota</taxon>
        <taxon>Betaproteobacteria</taxon>
        <taxon>Chitinivorax</taxon>
    </lineage>
</organism>
<evidence type="ECO:0000313" key="2">
    <source>
        <dbReference type="Proteomes" id="UP000575898"/>
    </source>
</evidence>
<dbReference type="Gene3D" id="2.60.120.620">
    <property type="entry name" value="q2cbj1_9rhob like domain"/>
    <property type="match status" value="1"/>
</dbReference>
<name>A0A840MQQ1_9PROT</name>
<sequence>MNAHTQLDNQANVSTATLELLFPSPVIYFDWPDSQALNEALRDVVLQKRETTTGVVKTNRGGWQSDTNLQEWGDPATQQLIARILTLVKEYVIRQIGRDDPAFDSGWKIRAWANVNEKGHFNRTHDHLGRHSFFSGVYYVNVGDIESGHAGGGRTRFEDWTRVAIDTNQNADPLRRDYLMTPRNGRMLMFPASLMHSVEVYGGDTQRITIAFNLYHPGFGVPRLEEFMQQSDWWWTNFRGLMIAKRKLPEKLYALTRIPGQLLARKVENPLSFNAWRRHVSTAVGHATALASERFEARRKGI</sequence>
<dbReference type="RefSeq" id="WP_184041117.1">
    <property type="nucleotide sequence ID" value="NZ_JACHHY010000020.1"/>
</dbReference>
<protein>
    <submittedName>
        <fullName evidence="1">Uncharacterized protein (TIGR02466 family)</fullName>
    </submittedName>
</protein>
<proteinExistence type="predicted"/>
<keyword evidence="2" id="KW-1185">Reference proteome</keyword>
<dbReference type="Pfam" id="PF13759">
    <property type="entry name" value="2OG-FeII_Oxy_5"/>
    <property type="match status" value="1"/>
</dbReference>
<dbReference type="AlphaFoldDB" id="A0A840MQQ1"/>
<dbReference type="InterPro" id="IPR012668">
    <property type="entry name" value="CHP02466"/>
</dbReference>
<comment type="caution">
    <text evidence="1">The sequence shown here is derived from an EMBL/GenBank/DDBJ whole genome shotgun (WGS) entry which is preliminary data.</text>
</comment>
<dbReference type="Proteomes" id="UP000575898">
    <property type="component" value="Unassembled WGS sequence"/>
</dbReference>
<reference evidence="1 2" key="1">
    <citation type="submission" date="2020-08" db="EMBL/GenBank/DDBJ databases">
        <title>Genomic Encyclopedia of Type Strains, Phase IV (KMG-IV): sequencing the most valuable type-strain genomes for metagenomic binning, comparative biology and taxonomic classification.</title>
        <authorList>
            <person name="Goeker M."/>
        </authorList>
    </citation>
    <scope>NUCLEOTIDE SEQUENCE [LARGE SCALE GENOMIC DNA]</scope>
    <source>
        <strain evidence="1 2">DSM 27165</strain>
    </source>
</reference>
<evidence type="ECO:0000313" key="1">
    <source>
        <dbReference type="EMBL" id="MBB5019755.1"/>
    </source>
</evidence>
<gene>
    <name evidence="1" type="ORF">HNQ59_003063</name>
</gene>